<proteinExistence type="predicted"/>
<reference evidence="2" key="1">
    <citation type="submission" date="2013-03" db="EMBL/GenBank/DDBJ databases">
        <title>Draft genome sequence of Bacillus firmus DS1.</title>
        <authorList>
            <person name="Peng D."/>
            <person name="Zhu L."/>
            <person name="Sun M."/>
        </authorList>
    </citation>
    <scope>NUCLEOTIDE SEQUENCE [LARGE SCALE GENOMIC DNA]</scope>
    <source>
        <strain evidence="2">DS1</strain>
    </source>
</reference>
<sequence length="52" mass="5893">MTHLMLMIENSRKKMIELAATYGMTSSETVQCSQELDALLNLLMSEESKNIN</sequence>
<dbReference type="PANTHER" id="PTHR41263:SF1">
    <property type="entry name" value="ASPARTYL-PHOSPHATE PHOSPHATASE YISI"/>
    <property type="match status" value="1"/>
</dbReference>
<dbReference type="Proteomes" id="UP000019270">
    <property type="component" value="Unassembled WGS sequence"/>
</dbReference>
<dbReference type="AlphaFoldDB" id="W7LHH3"/>
<gene>
    <name evidence="1" type="ORF">PBF_08328</name>
</gene>
<organism evidence="1 2">
    <name type="scientific">Cytobacillus firmus DS1</name>
    <dbReference type="NCBI Taxonomy" id="1307436"/>
    <lineage>
        <taxon>Bacteria</taxon>
        <taxon>Bacillati</taxon>
        <taxon>Bacillota</taxon>
        <taxon>Bacilli</taxon>
        <taxon>Bacillales</taxon>
        <taxon>Bacillaceae</taxon>
        <taxon>Cytobacillus</taxon>
    </lineage>
</organism>
<dbReference type="PATRIC" id="fig|1307436.3.peg.1771"/>
<dbReference type="InterPro" id="IPR018540">
    <property type="entry name" value="Spo0E-like"/>
</dbReference>
<dbReference type="GO" id="GO:0046983">
    <property type="term" value="F:protein dimerization activity"/>
    <property type="evidence" value="ECO:0007669"/>
    <property type="project" value="InterPro"/>
</dbReference>
<evidence type="ECO:0000313" key="2">
    <source>
        <dbReference type="Proteomes" id="UP000019270"/>
    </source>
</evidence>
<evidence type="ECO:0000313" key="1">
    <source>
        <dbReference type="EMBL" id="EWG11544.1"/>
    </source>
</evidence>
<dbReference type="Gene3D" id="4.10.280.10">
    <property type="entry name" value="Helix-loop-helix DNA-binding domain"/>
    <property type="match status" value="1"/>
</dbReference>
<dbReference type="InterPro" id="IPR053028">
    <property type="entry name" value="Spo0E-like_phosphatase"/>
</dbReference>
<accession>W7LHH3</accession>
<dbReference type="RefSeq" id="WP_081757246.1">
    <property type="nucleotide sequence ID" value="NZ_APVL01000005.1"/>
</dbReference>
<dbReference type="Pfam" id="PF09388">
    <property type="entry name" value="SpoOE-like"/>
    <property type="match status" value="1"/>
</dbReference>
<comment type="caution">
    <text evidence="1">The sequence shown here is derived from an EMBL/GenBank/DDBJ whole genome shotgun (WGS) entry which is preliminary data.</text>
</comment>
<name>W7LHH3_CYTFI</name>
<dbReference type="InterPro" id="IPR036638">
    <property type="entry name" value="HLH_DNA-bd_sf"/>
</dbReference>
<dbReference type="SUPFAM" id="SSF140500">
    <property type="entry name" value="BAS1536-like"/>
    <property type="match status" value="1"/>
</dbReference>
<protein>
    <submittedName>
        <fullName evidence="1">Stage 0 sporulation regulatory protein</fullName>
    </submittedName>
</protein>
<reference evidence="1 2" key="2">
    <citation type="journal article" date="2016" name="Sci. Rep.">
        <title>A novel serine protease, Sep1, from Bacillus firmus DS-1 has nematicidal activity and degrades multiple intestinal-associated nematode proteins.</title>
        <authorList>
            <person name="Geng C."/>
            <person name="Nie X."/>
            <person name="Tang Z."/>
            <person name="Zhang Y."/>
            <person name="Lin J."/>
            <person name="Sun M."/>
            <person name="Peng D."/>
        </authorList>
    </citation>
    <scope>NUCLEOTIDE SEQUENCE [LARGE SCALE GENOMIC DNA]</scope>
    <source>
        <strain evidence="1 2">DS1</strain>
    </source>
</reference>
<dbReference type="PANTHER" id="PTHR41263">
    <property type="entry name" value="ASPARTYL-PHOSPHATE PHOSPHATASE YISI"/>
    <property type="match status" value="1"/>
</dbReference>
<dbReference type="EMBL" id="APVL01000005">
    <property type="protein sequence ID" value="EWG11544.1"/>
    <property type="molecule type" value="Genomic_DNA"/>
</dbReference>
<dbReference type="eggNOG" id="ENOG50304QI">
    <property type="taxonomic scope" value="Bacteria"/>
</dbReference>
<dbReference type="GO" id="GO:0043937">
    <property type="term" value="P:regulation of sporulation"/>
    <property type="evidence" value="ECO:0007669"/>
    <property type="project" value="InterPro"/>
</dbReference>
<dbReference type="InterPro" id="IPR037208">
    <property type="entry name" value="Spo0E-like_sf"/>
</dbReference>